<protein>
    <recommendedName>
        <fullName evidence="4">DUF4136 domain-containing protein</fullName>
    </recommendedName>
</protein>
<dbReference type="AlphaFoldDB" id="A0A290MMF2"/>
<dbReference type="PROSITE" id="PS51257">
    <property type="entry name" value="PROKAR_LIPOPROTEIN"/>
    <property type="match status" value="1"/>
</dbReference>
<gene>
    <name evidence="2" type="ORF">CA606_13185</name>
</gene>
<name>A0A290MMF2_CAUVI</name>
<sequence>MREPIVLLALCAGLLSACASPRAVGQGDLTPITGASVAAHGGHAGGAKDLYVRAIQQGVLEQLGASPSNGAPLFLVQVGVAQPLPGIGVSSAADALELEAWRSAPDAAPWWRFWARTEGKRAVTLAVIDARSGKTIAWSSTRVRDEPPTAVAKRLLDALEGAGRP</sequence>
<dbReference type="Proteomes" id="UP000217311">
    <property type="component" value="Chromosome"/>
</dbReference>
<evidence type="ECO:0008006" key="4">
    <source>
        <dbReference type="Google" id="ProtNLM"/>
    </source>
</evidence>
<evidence type="ECO:0000256" key="1">
    <source>
        <dbReference type="SAM" id="SignalP"/>
    </source>
</evidence>
<proteinExistence type="predicted"/>
<evidence type="ECO:0000313" key="2">
    <source>
        <dbReference type="EMBL" id="ATC33201.1"/>
    </source>
</evidence>
<keyword evidence="1" id="KW-0732">Signal</keyword>
<accession>A0A290MMF2</accession>
<organism evidence="2 3">
    <name type="scientific">Caulobacter vibrioides</name>
    <name type="common">Caulobacter crescentus</name>
    <dbReference type="NCBI Taxonomy" id="155892"/>
    <lineage>
        <taxon>Bacteria</taxon>
        <taxon>Pseudomonadati</taxon>
        <taxon>Pseudomonadota</taxon>
        <taxon>Alphaproteobacteria</taxon>
        <taxon>Caulobacterales</taxon>
        <taxon>Caulobacteraceae</taxon>
        <taxon>Caulobacter</taxon>
    </lineage>
</organism>
<feature type="chain" id="PRO_5012764414" description="DUF4136 domain-containing protein" evidence="1">
    <location>
        <begin position="20"/>
        <end position="165"/>
    </location>
</feature>
<feature type="signal peptide" evidence="1">
    <location>
        <begin position="1"/>
        <end position="19"/>
    </location>
</feature>
<dbReference type="EMBL" id="CP023315">
    <property type="protein sequence ID" value="ATC33201.1"/>
    <property type="molecule type" value="Genomic_DNA"/>
</dbReference>
<reference evidence="3" key="1">
    <citation type="submission" date="2017-09" db="EMBL/GenBank/DDBJ databases">
        <title>Genome evolution observed in wild isolates of Caulobacter crescentus.</title>
        <authorList>
            <person name="Ely B."/>
            <person name="Wilson K."/>
            <person name="Scott D."/>
        </authorList>
    </citation>
    <scope>NUCLEOTIDE SEQUENCE [LARGE SCALE GENOMIC DNA]</scope>
    <source>
        <strain evidence="3">CB13b1a</strain>
    </source>
</reference>
<evidence type="ECO:0000313" key="3">
    <source>
        <dbReference type="Proteomes" id="UP000217311"/>
    </source>
</evidence>